<feature type="region of interest" description="Disordered" evidence="4">
    <location>
        <begin position="1"/>
        <end position="116"/>
    </location>
</feature>
<feature type="compositionally biased region" description="Basic and acidic residues" evidence="4">
    <location>
        <begin position="409"/>
        <end position="420"/>
    </location>
</feature>
<keyword evidence="2" id="KW-0597">Phosphoprotein</keyword>
<proteinExistence type="inferred from homology"/>
<evidence type="ECO:0000256" key="3">
    <source>
        <dbReference type="SAM" id="Coils"/>
    </source>
</evidence>
<dbReference type="InterPro" id="IPR007998">
    <property type="entry name" value="DUF719"/>
</dbReference>
<evidence type="ECO:0008006" key="7">
    <source>
        <dbReference type="Google" id="ProtNLM"/>
    </source>
</evidence>
<keyword evidence="6" id="KW-1185">Reference proteome</keyword>
<dbReference type="Pfam" id="PF05334">
    <property type="entry name" value="DUF719"/>
    <property type="match status" value="1"/>
</dbReference>
<feature type="compositionally biased region" description="Basic and acidic residues" evidence="4">
    <location>
        <begin position="52"/>
        <end position="62"/>
    </location>
</feature>
<accession>A0AAY4B5W3</accession>
<evidence type="ECO:0000256" key="2">
    <source>
        <dbReference type="ARBA" id="ARBA00022553"/>
    </source>
</evidence>
<evidence type="ECO:0000313" key="5">
    <source>
        <dbReference type="Ensembl" id="ENSDCDP00010016257.1"/>
    </source>
</evidence>
<dbReference type="GeneTree" id="ENSGT00390000010054"/>
<gene>
    <name evidence="5" type="primary">FAM114A1</name>
</gene>
<feature type="coiled-coil region" evidence="3">
    <location>
        <begin position="280"/>
        <end position="319"/>
    </location>
</feature>
<reference evidence="5" key="2">
    <citation type="submission" date="2025-08" db="UniProtKB">
        <authorList>
            <consortium name="Ensembl"/>
        </authorList>
    </citation>
    <scope>IDENTIFICATION</scope>
</reference>
<feature type="region of interest" description="Disordered" evidence="4">
    <location>
        <begin position="398"/>
        <end position="420"/>
    </location>
</feature>
<feature type="region of interest" description="Disordered" evidence="4">
    <location>
        <begin position="147"/>
        <end position="185"/>
    </location>
</feature>
<evidence type="ECO:0000256" key="1">
    <source>
        <dbReference type="ARBA" id="ARBA00006903"/>
    </source>
</evidence>
<organism evidence="5 6">
    <name type="scientific">Denticeps clupeoides</name>
    <name type="common">denticle herring</name>
    <dbReference type="NCBI Taxonomy" id="299321"/>
    <lineage>
        <taxon>Eukaryota</taxon>
        <taxon>Metazoa</taxon>
        <taxon>Chordata</taxon>
        <taxon>Craniata</taxon>
        <taxon>Vertebrata</taxon>
        <taxon>Euteleostomi</taxon>
        <taxon>Actinopterygii</taxon>
        <taxon>Neopterygii</taxon>
        <taxon>Teleostei</taxon>
        <taxon>Clupei</taxon>
        <taxon>Clupeiformes</taxon>
        <taxon>Denticipitoidei</taxon>
        <taxon>Denticipitidae</taxon>
        <taxon>Denticeps</taxon>
    </lineage>
</organism>
<evidence type="ECO:0000313" key="6">
    <source>
        <dbReference type="Proteomes" id="UP000694580"/>
    </source>
</evidence>
<feature type="compositionally biased region" description="Acidic residues" evidence="4">
    <location>
        <begin position="82"/>
        <end position="105"/>
    </location>
</feature>
<comment type="similarity">
    <text evidence="1">Belongs to the FAM114 family.</text>
</comment>
<keyword evidence="3" id="KW-0175">Coiled coil</keyword>
<dbReference type="Proteomes" id="UP000694580">
    <property type="component" value="Chromosome 4"/>
</dbReference>
<dbReference type="AlphaFoldDB" id="A0AAY4B5W3"/>
<dbReference type="PANTHER" id="PTHR12842">
    <property type="entry name" value="FI01459P"/>
    <property type="match status" value="1"/>
</dbReference>
<reference evidence="5 6" key="1">
    <citation type="submission" date="2020-06" db="EMBL/GenBank/DDBJ databases">
        <authorList>
            <consortium name="Wellcome Sanger Institute Data Sharing"/>
        </authorList>
    </citation>
    <scope>NUCLEOTIDE SEQUENCE [LARGE SCALE GENOMIC DNA]</scope>
</reference>
<dbReference type="Ensembl" id="ENSDCDT00010017261.1">
    <property type="protein sequence ID" value="ENSDCDP00010016257.1"/>
    <property type="gene ID" value="ENSDCDG00010007498.1"/>
</dbReference>
<name>A0AAY4B5W3_9TELE</name>
<dbReference type="PANTHER" id="PTHR12842:SF4">
    <property type="entry name" value="PROTEIN NOXP20"/>
    <property type="match status" value="1"/>
</dbReference>
<evidence type="ECO:0000256" key="4">
    <source>
        <dbReference type="SAM" id="MobiDB-lite"/>
    </source>
</evidence>
<feature type="compositionally biased region" description="Basic and acidic residues" evidence="4">
    <location>
        <begin position="1"/>
        <end position="12"/>
    </location>
</feature>
<sequence>MSESEAREDVPHTDTAIEGPTNLQLSATLPVMPSPAEATSTNDSPTPAPHSPSDHLSNKTEDTPLSPPAEACHKQSPAAECEVTECDELVSFEPDPTEEETECPTENESKGWGGWSSWGKSLLTSATSSVGQSLSSVRKKAGVALHMHQPPSYEEAEEEAERSPGTTEEEDGTPPPASPTQHGKGVLSTITSAVQNTGKSVITGGLDALEFIGKKTMTVLAESDPGFKKTKILMQKTVSLSQMLKEAKERERERLSRQLVSEPTAHYGILFDDYQGLSHLEALEILSDESEAKVQSALESLQEGELEKLKNELVTLKEIFISRLEEEESSTEVEENASVEAEFANVLTELLFELHVAATPDKLNKAHLRAYTWMKEIEQPVNREDVVMVTAKTAEDKTDYSATSSVQGDEDKVLERKREEAETDSVESVYLSSVGSLAEVTARSIEQLHKVAELILHGQELEKAACEQAYILVRLTSALCKEVDCLARKFCGKLLSVGSDRKAEEMNPLVNSVMLEGSNSITYIQNAFQLLLPVLQISHIWTSRGRTETQPDAPSTD</sequence>
<reference evidence="5" key="3">
    <citation type="submission" date="2025-09" db="UniProtKB">
        <authorList>
            <consortium name="Ensembl"/>
        </authorList>
    </citation>
    <scope>IDENTIFICATION</scope>
</reference>
<protein>
    <recommendedName>
        <fullName evidence="7">Protein NOXP20</fullName>
    </recommendedName>
</protein>